<sequence>MSAGRETTVTRVSGLQRRTAVEPQPRQVPISKVLAEAREGDEEEEEEADEAASSGPSPPPRRQRKWARYAYGAFGVVCVLALVGTRIVLPRAQVGGYGLWRAALLLNVAVFSFGLFT</sequence>
<gene>
    <name evidence="3" type="ORF">KFL_010980010</name>
</gene>
<keyword evidence="2" id="KW-0472">Membrane</keyword>
<evidence type="ECO:0000256" key="1">
    <source>
        <dbReference type="SAM" id="MobiDB-lite"/>
    </source>
</evidence>
<feature type="compositionally biased region" description="Acidic residues" evidence="1">
    <location>
        <begin position="39"/>
        <end position="50"/>
    </location>
</feature>
<reference evidence="3 4" key="1">
    <citation type="journal article" date="2014" name="Nat. Commun.">
        <title>Klebsormidium flaccidum genome reveals primary factors for plant terrestrial adaptation.</title>
        <authorList>
            <person name="Hori K."/>
            <person name="Maruyama F."/>
            <person name="Fujisawa T."/>
            <person name="Togashi T."/>
            <person name="Yamamoto N."/>
            <person name="Seo M."/>
            <person name="Sato S."/>
            <person name="Yamada T."/>
            <person name="Mori H."/>
            <person name="Tajima N."/>
            <person name="Moriyama T."/>
            <person name="Ikeuchi M."/>
            <person name="Watanabe M."/>
            <person name="Wada H."/>
            <person name="Kobayashi K."/>
            <person name="Saito M."/>
            <person name="Masuda T."/>
            <person name="Sasaki-Sekimoto Y."/>
            <person name="Mashiguchi K."/>
            <person name="Awai K."/>
            <person name="Shimojima M."/>
            <person name="Masuda S."/>
            <person name="Iwai M."/>
            <person name="Nobusawa T."/>
            <person name="Narise T."/>
            <person name="Kondo S."/>
            <person name="Saito H."/>
            <person name="Sato R."/>
            <person name="Murakawa M."/>
            <person name="Ihara Y."/>
            <person name="Oshima-Yamada Y."/>
            <person name="Ohtaka K."/>
            <person name="Satoh M."/>
            <person name="Sonobe K."/>
            <person name="Ishii M."/>
            <person name="Ohtani R."/>
            <person name="Kanamori-Sato M."/>
            <person name="Honoki R."/>
            <person name="Miyazaki D."/>
            <person name="Mochizuki H."/>
            <person name="Umetsu J."/>
            <person name="Higashi K."/>
            <person name="Shibata D."/>
            <person name="Kamiya Y."/>
            <person name="Sato N."/>
            <person name="Nakamura Y."/>
            <person name="Tabata S."/>
            <person name="Ida S."/>
            <person name="Kurokawa K."/>
            <person name="Ohta H."/>
        </authorList>
    </citation>
    <scope>NUCLEOTIDE SEQUENCE [LARGE SCALE GENOMIC DNA]</scope>
    <source>
        <strain evidence="3 4">NIES-2285</strain>
    </source>
</reference>
<accession>A0A1Y1IV13</accession>
<evidence type="ECO:0000256" key="2">
    <source>
        <dbReference type="SAM" id="Phobius"/>
    </source>
</evidence>
<proteinExistence type="predicted"/>
<dbReference type="EMBL" id="DF238047">
    <property type="protein sequence ID" value="GAQ92696.1"/>
    <property type="molecule type" value="Genomic_DNA"/>
</dbReference>
<feature type="region of interest" description="Disordered" evidence="1">
    <location>
        <begin position="1"/>
        <end position="63"/>
    </location>
</feature>
<name>A0A1Y1IV13_KLENI</name>
<feature type="compositionally biased region" description="Polar residues" evidence="1">
    <location>
        <begin position="1"/>
        <end position="13"/>
    </location>
</feature>
<evidence type="ECO:0000313" key="3">
    <source>
        <dbReference type="EMBL" id="GAQ92696.1"/>
    </source>
</evidence>
<keyword evidence="4" id="KW-1185">Reference proteome</keyword>
<feature type="transmembrane region" description="Helical" evidence="2">
    <location>
        <begin position="95"/>
        <end position="116"/>
    </location>
</feature>
<feature type="transmembrane region" description="Helical" evidence="2">
    <location>
        <begin position="69"/>
        <end position="89"/>
    </location>
</feature>
<evidence type="ECO:0000313" key="4">
    <source>
        <dbReference type="Proteomes" id="UP000054558"/>
    </source>
</evidence>
<dbReference type="Proteomes" id="UP000054558">
    <property type="component" value="Unassembled WGS sequence"/>
</dbReference>
<keyword evidence="2" id="KW-1133">Transmembrane helix</keyword>
<keyword evidence="2" id="KW-0812">Transmembrane</keyword>
<organism evidence="3 4">
    <name type="scientific">Klebsormidium nitens</name>
    <name type="common">Green alga</name>
    <name type="synonym">Ulothrix nitens</name>
    <dbReference type="NCBI Taxonomy" id="105231"/>
    <lineage>
        <taxon>Eukaryota</taxon>
        <taxon>Viridiplantae</taxon>
        <taxon>Streptophyta</taxon>
        <taxon>Klebsormidiophyceae</taxon>
        <taxon>Klebsormidiales</taxon>
        <taxon>Klebsormidiaceae</taxon>
        <taxon>Klebsormidium</taxon>
    </lineage>
</organism>
<dbReference type="AlphaFoldDB" id="A0A1Y1IV13"/>
<protein>
    <submittedName>
        <fullName evidence="3">Uncharacterized protein</fullName>
    </submittedName>
</protein>
<feature type="non-terminal residue" evidence="3">
    <location>
        <position position="117"/>
    </location>
</feature>